<keyword evidence="1" id="KW-0812">Transmembrane</keyword>
<accession>A0A4Y2WJ16</accession>
<evidence type="ECO:0000256" key="1">
    <source>
        <dbReference type="SAM" id="Phobius"/>
    </source>
</evidence>
<comment type="caution">
    <text evidence="2">The sequence shown here is derived from an EMBL/GenBank/DDBJ whole genome shotgun (WGS) entry which is preliminary data.</text>
</comment>
<dbReference type="EMBL" id="BGPR01061325">
    <property type="protein sequence ID" value="GBO37021.1"/>
    <property type="molecule type" value="Genomic_DNA"/>
</dbReference>
<reference evidence="2 3" key="1">
    <citation type="journal article" date="2019" name="Sci. Rep.">
        <title>Orb-weaving spider Araneus ventricosus genome elucidates the spidroin gene catalogue.</title>
        <authorList>
            <person name="Kono N."/>
            <person name="Nakamura H."/>
            <person name="Ohtoshi R."/>
            <person name="Moran D.A.P."/>
            <person name="Shinohara A."/>
            <person name="Yoshida Y."/>
            <person name="Fujiwara M."/>
            <person name="Mori M."/>
            <person name="Tomita M."/>
            <person name="Arakawa K."/>
        </authorList>
    </citation>
    <scope>NUCLEOTIDE SEQUENCE [LARGE SCALE GENOMIC DNA]</scope>
</reference>
<keyword evidence="1" id="KW-0472">Membrane</keyword>
<dbReference type="OrthoDB" id="6419492at2759"/>
<keyword evidence="3" id="KW-1185">Reference proteome</keyword>
<sequence>MSLLFIKLRVLKALSSIYAFDNAHGKLMRSPLRKYAILACRSCVLIPVFIAVASIVIVFYNFDRSIKLMLDIQLFSESDSNFILAFAFGMHQTVFMFHFFMFPGLVMTLLSFVYLTYVKSFGRHLASIRFSLLQNFSKENVSRALVVFDMAKKIHLDIENAFSFIAFLSYVLSFCTILNLVCVIASNHLSAVEIVKHGYTISVFSWTVCWFAVLTICGSRLAETENFIKNMSQEIVSRNFLGKLEKNKELIHLYLFSSCTKVELRFTGWGIFDVDKKLFLTISGIMVTYGVLLATELQAETS</sequence>
<feature type="transmembrane region" description="Helical" evidence="1">
    <location>
        <begin position="82"/>
        <end position="115"/>
    </location>
</feature>
<dbReference type="AlphaFoldDB" id="A0A4Y2WJ16"/>
<protein>
    <recommendedName>
        <fullName evidence="4">Gustatory receptor</fullName>
    </recommendedName>
</protein>
<keyword evidence="1" id="KW-1133">Transmembrane helix</keyword>
<feature type="transmembrane region" description="Helical" evidence="1">
    <location>
        <begin position="35"/>
        <end position="62"/>
    </location>
</feature>
<name>A0A4Y2WJ16_ARAVE</name>
<proteinExistence type="predicted"/>
<feature type="transmembrane region" description="Helical" evidence="1">
    <location>
        <begin position="161"/>
        <end position="186"/>
    </location>
</feature>
<evidence type="ECO:0008006" key="4">
    <source>
        <dbReference type="Google" id="ProtNLM"/>
    </source>
</evidence>
<gene>
    <name evidence="2" type="ORF">AVEN_109535_1</name>
</gene>
<dbReference type="Proteomes" id="UP000499080">
    <property type="component" value="Unassembled WGS sequence"/>
</dbReference>
<feature type="transmembrane region" description="Helical" evidence="1">
    <location>
        <begin position="198"/>
        <end position="222"/>
    </location>
</feature>
<evidence type="ECO:0000313" key="3">
    <source>
        <dbReference type="Proteomes" id="UP000499080"/>
    </source>
</evidence>
<evidence type="ECO:0000313" key="2">
    <source>
        <dbReference type="EMBL" id="GBO37021.1"/>
    </source>
</evidence>
<organism evidence="2 3">
    <name type="scientific">Araneus ventricosus</name>
    <name type="common">Orbweaver spider</name>
    <name type="synonym">Epeira ventricosa</name>
    <dbReference type="NCBI Taxonomy" id="182803"/>
    <lineage>
        <taxon>Eukaryota</taxon>
        <taxon>Metazoa</taxon>
        <taxon>Ecdysozoa</taxon>
        <taxon>Arthropoda</taxon>
        <taxon>Chelicerata</taxon>
        <taxon>Arachnida</taxon>
        <taxon>Araneae</taxon>
        <taxon>Araneomorphae</taxon>
        <taxon>Entelegynae</taxon>
        <taxon>Araneoidea</taxon>
        <taxon>Araneidae</taxon>
        <taxon>Araneus</taxon>
    </lineage>
</organism>